<dbReference type="SMART" id="SM00354">
    <property type="entry name" value="HTH_LACI"/>
    <property type="match status" value="1"/>
</dbReference>
<dbReference type="PANTHER" id="PTHR30146:SF109">
    <property type="entry name" value="HTH-TYPE TRANSCRIPTIONAL REGULATOR GALS"/>
    <property type="match status" value="1"/>
</dbReference>
<dbReference type="GO" id="GO:0003700">
    <property type="term" value="F:DNA-binding transcription factor activity"/>
    <property type="evidence" value="ECO:0007669"/>
    <property type="project" value="TreeGrafter"/>
</dbReference>
<dbReference type="CDD" id="cd06267">
    <property type="entry name" value="PBP1_LacI_sugar_binding-like"/>
    <property type="match status" value="1"/>
</dbReference>
<evidence type="ECO:0000259" key="4">
    <source>
        <dbReference type="PROSITE" id="PS50932"/>
    </source>
</evidence>
<dbReference type="Gene3D" id="1.10.260.40">
    <property type="entry name" value="lambda repressor-like DNA-binding domains"/>
    <property type="match status" value="1"/>
</dbReference>
<gene>
    <name evidence="5" type="ORF">H9851_00035</name>
</gene>
<reference evidence="5" key="1">
    <citation type="journal article" date="2021" name="PeerJ">
        <title>Extensive microbial diversity within the chicken gut microbiome revealed by metagenomics and culture.</title>
        <authorList>
            <person name="Gilroy R."/>
            <person name="Ravi A."/>
            <person name="Getino M."/>
            <person name="Pursley I."/>
            <person name="Horton D.L."/>
            <person name="Alikhan N.F."/>
            <person name="Baker D."/>
            <person name="Gharbi K."/>
            <person name="Hall N."/>
            <person name="Watson M."/>
            <person name="Adriaenssens E.M."/>
            <person name="Foster-Nyarko E."/>
            <person name="Jarju S."/>
            <person name="Secka A."/>
            <person name="Antonio M."/>
            <person name="Oren A."/>
            <person name="Chaudhuri R.R."/>
            <person name="La Ragione R."/>
            <person name="Hildebrand F."/>
            <person name="Pallen M.J."/>
        </authorList>
    </citation>
    <scope>NUCLEOTIDE SEQUENCE</scope>
    <source>
        <strain evidence="5">2189</strain>
    </source>
</reference>
<keyword evidence="2" id="KW-0238">DNA-binding</keyword>
<keyword evidence="3" id="KW-0804">Transcription</keyword>
<dbReference type="InterPro" id="IPR028082">
    <property type="entry name" value="Peripla_BP_I"/>
</dbReference>
<dbReference type="Proteomes" id="UP000886847">
    <property type="component" value="Unassembled WGS sequence"/>
</dbReference>
<feature type="domain" description="HTH lacI-type" evidence="4">
    <location>
        <begin position="9"/>
        <end position="63"/>
    </location>
</feature>
<name>A0A9D1VZP7_9FIRM</name>
<dbReference type="Pfam" id="PF00356">
    <property type="entry name" value="LacI"/>
    <property type="match status" value="1"/>
</dbReference>
<comment type="caution">
    <text evidence="5">The sequence shown here is derived from an EMBL/GenBank/DDBJ whole genome shotgun (WGS) entry which is preliminary data.</text>
</comment>
<dbReference type="InterPro" id="IPR025997">
    <property type="entry name" value="SBP_2_dom"/>
</dbReference>
<proteinExistence type="predicted"/>
<sequence>MEHESKKKVTLKDIAARTGLSVNTVSRVLNKKPYYTKEVEEKVNAACKELGYIVDMNASGLRSGSTHTIAIIFDDLVNPFYAFTTDIISRRFEEKGYNSIMFSNNGRTAYVDYELMRSVMARKPDGILSFLEPAADMIEFIKNTGIPFVIFGRDGAPYGMSGVDADEEYGGRLAGEHLLACGYKKFAYIGSWHDVKVCLDRQHGFAAALRQGGAELLPENVFYAREAEFSDIIGAIAAGGVDGIFCFNDIIAFMALEALGSRGLEAGADFGLVGYDNIQQMMRMPRIITTIDVGINDFAVCGAEQMLKLLAGEQTAPFRSNHRTVLVKGGSTR</sequence>
<keyword evidence="1" id="KW-0805">Transcription regulation</keyword>
<dbReference type="AlphaFoldDB" id="A0A9D1VZP7"/>
<evidence type="ECO:0000256" key="1">
    <source>
        <dbReference type="ARBA" id="ARBA00023015"/>
    </source>
</evidence>
<evidence type="ECO:0000313" key="6">
    <source>
        <dbReference type="Proteomes" id="UP000886847"/>
    </source>
</evidence>
<dbReference type="InterPro" id="IPR010982">
    <property type="entry name" value="Lambda_DNA-bd_dom_sf"/>
</dbReference>
<dbReference type="SUPFAM" id="SSF47413">
    <property type="entry name" value="lambda repressor-like DNA-binding domains"/>
    <property type="match status" value="1"/>
</dbReference>
<dbReference type="PANTHER" id="PTHR30146">
    <property type="entry name" value="LACI-RELATED TRANSCRIPTIONAL REPRESSOR"/>
    <property type="match status" value="1"/>
</dbReference>
<organism evidence="5 6">
    <name type="scientific">Candidatus Borkfalkia faecavium</name>
    <dbReference type="NCBI Taxonomy" id="2838508"/>
    <lineage>
        <taxon>Bacteria</taxon>
        <taxon>Bacillati</taxon>
        <taxon>Bacillota</taxon>
        <taxon>Clostridia</taxon>
        <taxon>Christensenellales</taxon>
        <taxon>Christensenellaceae</taxon>
        <taxon>Candidatus Borkfalkia</taxon>
    </lineage>
</organism>
<dbReference type="Gene3D" id="3.40.50.2300">
    <property type="match status" value="2"/>
</dbReference>
<dbReference type="InterPro" id="IPR000843">
    <property type="entry name" value="HTH_LacI"/>
</dbReference>
<dbReference type="GO" id="GO:0000976">
    <property type="term" value="F:transcription cis-regulatory region binding"/>
    <property type="evidence" value="ECO:0007669"/>
    <property type="project" value="TreeGrafter"/>
</dbReference>
<evidence type="ECO:0000313" key="5">
    <source>
        <dbReference type="EMBL" id="HIX49662.1"/>
    </source>
</evidence>
<reference evidence="5" key="2">
    <citation type="submission" date="2021-04" db="EMBL/GenBank/DDBJ databases">
        <authorList>
            <person name="Gilroy R."/>
        </authorList>
    </citation>
    <scope>NUCLEOTIDE SEQUENCE</scope>
    <source>
        <strain evidence="5">2189</strain>
    </source>
</reference>
<dbReference type="Pfam" id="PF13407">
    <property type="entry name" value="Peripla_BP_4"/>
    <property type="match status" value="1"/>
</dbReference>
<evidence type="ECO:0000256" key="2">
    <source>
        <dbReference type="ARBA" id="ARBA00023125"/>
    </source>
</evidence>
<protein>
    <submittedName>
        <fullName evidence="5">LacI family transcriptional regulator</fullName>
    </submittedName>
</protein>
<evidence type="ECO:0000256" key="3">
    <source>
        <dbReference type="ARBA" id="ARBA00023163"/>
    </source>
</evidence>
<accession>A0A9D1VZP7</accession>
<dbReference type="EMBL" id="DXEW01000001">
    <property type="protein sequence ID" value="HIX49662.1"/>
    <property type="molecule type" value="Genomic_DNA"/>
</dbReference>
<dbReference type="PROSITE" id="PS50932">
    <property type="entry name" value="HTH_LACI_2"/>
    <property type="match status" value="1"/>
</dbReference>
<dbReference type="SUPFAM" id="SSF53822">
    <property type="entry name" value="Periplasmic binding protein-like I"/>
    <property type="match status" value="1"/>
</dbReference>
<dbReference type="CDD" id="cd01392">
    <property type="entry name" value="HTH_LacI"/>
    <property type="match status" value="1"/>
</dbReference>